<evidence type="ECO:0000256" key="1">
    <source>
        <dbReference type="SAM" id="MobiDB-lite"/>
    </source>
</evidence>
<evidence type="ECO:0000313" key="2">
    <source>
        <dbReference type="EMBL" id="KAH7416329.1"/>
    </source>
</evidence>
<evidence type="ECO:0000313" key="3">
    <source>
        <dbReference type="Proteomes" id="UP000825935"/>
    </source>
</evidence>
<name>A0A8T2TBN4_CERRI</name>
<sequence length="103" mass="11301">MYGHVDPTAPHDIINGTSDGDEDDGVERDALEEEADGGREAEDGNEVEDEAEDEDGAVDAAAPGHRGEDDDPYFRRGYQEEAFFCLRSAYLLPVICSRSMAYL</sequence>
<gene>
    <name evidence="2" type="ORF">KP509_14G086300</name>
</gene>
<dbReference type="AlphaFoldDB" id="A0A8T2TBN4"/>
<organism evidence="2 3">
    <name type="scientific">Ceratopteris richardii</name>
    <name type="common">Triangle waterfern</name>
    <dbReference type="NCBI Taxonomy" id="49495"/>
    <lineage>
        <taxon>Eukaryota</taxon>
        <taxon>Viridiplantae</taxon>
        <taxon>Streptophyta</taxon>
        <taxon>Embryophyta</taxon>
        <taxon>Tracheophyta</taxon>
        <taxon>Polypodiopsida</taxon>
        <taxon>Polypodiidae</taxon>
        <taxon>Polypodiales</taxon>
        <taxon>Pteridineae</taxon>
        <taxon>Pteridaceae</taxon>
        <taxon>Parkerioideae</taxon>
        <taxon>Ceratopteris</taxon>
    </lineage>
</organism>
<accession>A0A8T2TBN4</accession>
<dbReference type="Proteomes" id="UP000825935">
    <property type="component" value="Chromosome 14"/>
</dbReference>
<reference evidence="2" key="1">
    <citation type="submission" date="2021-08" db="EMBL/GenBank/DDBJ databases">
        <title>WGS assembly of Ceratopteris richardii.</title>
        <authorList>
            <person name="Marchant D.B."/>
            <person name="Chen G."/>
            <person name="Jenkins J."/>
            <person name="Shu S."/>
            <person name="Leebens-Mack J."/>
            <person name="Grimwood J."/>
            <person name="Schmutz J."/>
            <person name="Soltis P."/>
            <person name="Soltis D."/>
            <person name="Chen Z.-H."/>
        </authorList>
    </citation>
    <scope>NUCLEOTIDE SEQUENCE</scope>
    <source>
        <strain evidence="2">Whitten #5841</strain>
        <tissue evidence="2">Leaf</tissue>
    </source>
</reference>
<dbReference type="EMBL" id="CM035419">
    <property type="protein sequence ID" value="KAH7416329.1"/>
    <property type="molecule type" value="Genomic_DNA"/>
</dbReference>
<feature type="compositionally biased region" description="Acidic residues" evidence="1">
    <location>
        <begin position="19"/>
        <end position="35"/>
    </location>
</feature>
<protein>
    <submittedName>
        <fullName evidence="2">Uncharacterized protein</fullName>
    </submittedName>
</protein>
<comment type="caution">
    <text evidence="2">The sequence shown here is derived from an EMBL/GenBank/DDBJ whole genome shotgun (WGS) entry which is preliminary data.</text>
</comment>
<feature type="region of interest" description="Disordered" evidence="1">
    <location>
        <begin position="1"/>
        <end position="73"/>
    </location>
</feature>
<proteinExistence type="predicted"/>
<feature type="compositionally biased region" description="Acidic residues" evidence="1">
    <location>
        <begin position="43"/>
        <end position="57"/>
    </location>
</feature>
<keyword evidence="3" id="KW-1185">Reference proteome</keyword>